<sequence>MADSVNHITAPGATRVGACLVYHHSSKSVRSLCPPDFQYSNRPTVYFPLSLTSDRHERVGIIEGRLKKDTAHPGREIYVANVLPKLIRDTCVPPASGTARTGSARNKNSRGCAILEWISPSETDFVKSPCDLVVCAWRIMGSAVEVGENERLTIFGTYLLRYFTSSMITESRGNEQGLCIFREPQSRLAPMIGKATSDIDEPPSAIMASISNAMAYGEQVEFRL</sequence>
<evidence type="ECO:0000313" key="2">
    <source>
        <dbReference type="Proteomes" id="UP000011668"/>
    </source>
</evidence>
<dbReference type="EMBL" id="AFRT01001634">
    <property type="protein sequence ID" value="ELU39745.1"/>
    <property type="molecule type" value="Genomic_DNA"/>
</dbReference>
<gene>
    <name evidence="1" type="ORF">AG1IA_06216</name>
</gene>
<dbReference type="AlphaFoldDB" id="L8WP42"/>
<accession>L8WP42</accession>
<dbReference type="Proteomes" id="UP000011668">
    <property type="component" value="Unassembled WGS sequence"/>
</dbReference>
<reference evidence="1 2" key="1">
    <citation type="journal article" date="2013" name="Nat. Commun.">
        <title>The evolution and pathogenic mechanisms of the rice sheath blight pathogen.</title>
        <authorList>
            <person name="Zheng A."/>
            <person name="Lin R."/>
            <person name="Xu L."/>
            <person name="Qin P."/>
            <person name="Tang C."/>
            <person name="Ai P."/>
            <person name="Zhang D."/>
            <person name="Liu Y."/>
            <person name="Sun Z."/>
            <person name="Feng H."/>
            <person name="Wang Y."/>
            <person name="Chen Y."/>
            <person name="Liang X."/>
            <person name="Fu R."/>
            <person name="Li Q."/>
            <person name="Zhang J."/>
            <person name="Yu X."/>
            <person name="Xie Z."/>
            <person name="Ding L."/>
            <person name="Guan P."/>
            <person name="Tang J."/>
            <person name="Liang Y."/>
            <person name="Wang S."/>
            <person name="Deng Q."/>
            <person name="Li S."/>
            <person name="Zhu J."/>
            <person name="Wang L."/>
            <person name="Liu H."/>
            <person name="Li P."/>
        </authorList>
    </citation>
    <scope>NUCLEOTIDE SEQUENCE [LARGE SCALE GENOMIC DNA]</scope>
    <source>
        <strain evidence="2">AG-1 IA</strain>
    </source>
</reference>
<dbReference type="STRING" id="983506.L8WP42"/>
<organism evidence="1 2">
    <name type="scientific">Thanatephorus cucumeris (strain AG1-IA)</name>
    <name type="common">Rice sheath blight fungus</name>
    <name type="synonym">Rhizoctonia solani</name>
    <dbReference type="NCBI Taxonomy" id="983506"/>
    <lineage>
        <taxon>Eukaryota</taxon>
        <taxon>Fungi</taxon>
        <taxon>Dikarya</taxon>
        <taxon>Basidiomycota</taxon>
        <taxon>Agaricomycotina</taxon>
        <taxon>Agaricomycetes</taxon>
        <taxon>Cantharellales</taxon>
        <taxon>Ceratobasidiaceae</taxon>
        <taxon>Rhizoctonia</taxon>
        <taxon>Rhizoctonia solani AG-1</taxon>
    </lineage>
</organism>
<comment type="caution">
    <text evidence="1">The sequence shown here is derived from an EMBL/GenBank/DDBJ whole genome shotgun (WGS) entry which is preliminary data.</text>
</comment>
<proteinExistence type="predicted"/>
<protein>
    <submittedName>
        <fullName evidence="1">Uncharacterized protein</fullName>
    </submittedName>
</protein>
<evidence type="ECO:0000313" key="1">
    <source>
        <dbReference type="EMBL" id="ELU39745.1"/>
    </source>
</evidence>
<dbReference type="HOGENOM" id="CLU_1235770_0_0_1"/>
<name>L8WP42_THACA</name>
<keyword evidence="2" id="KW-1185">Reference proteome</keyword>